<sequence length="81" mass="9027">MKPTRVQENNRNNIYDSYVSSKLASHFCPKVKGCPLMFGPRVGPIDKTLSECPNPHFALLQKIQQSSLSFPSQNTLLGASY</sequence>
<keyword evidence="2" id="KW-1185">Reference proteome</keyword>
<evidence type="ECO:0000313" key="1">
    <source>
        <dbReference type="EMBL" id="QCE00565.1"/>
    </source>
</evidence>
<name>A0A4D6MLB2_VIGUN</name>
<gene>
    <name evidence="1" type="ORF">DEO72_LG7g1855</name>
</gene>
<proteinExistence type="predicted"/>
<evidence type="ECO:0000313" key="2">
    <source>
        <dbReference type="Proteomes" id="UP000501690"/>
    </source>
</evidence>
<dbReference type="AlphaFoldDB" id="A0A4D6MLB2"/>
<organism evidence="1 2">
    <name type="scientific">Vigna unguiculata</name>
    <name type="common">Cowpea</name>
    <dbReference type="NCBI Taxonomy" id="3917"/>
    <lineage>
        <taxon>Eukaryota</taxon>
        <taxon>Viridiplantae</taxon>
        <taxon>Streptophyta</taxon>
        <taxon>Embryophyta</taxon>
        <taxon>Tracheophyta</taxon>
        <taxon>Spermatophyta</taxon>
        <taxon>Magnoliopsida</taxon>
        <taxon>eudicotyledons</taxon>
        <taxon>Gunneridae</taxon>
        <taxon>Pentapetalae</taxon>
        <taxon>rosids</taxon>
        <taxon>fabids</taxon>
        <taxon>Fabales</taxon>
        <taxon>Fabaceae</taxon>
        <taxon>Papilionoideae</taxon>
        <taxon>50 kb inversion clade</taxon>
        <taxon>NPAAA clade</taxon>
        <taxon>indigoferoid/millettioid clade</taxon>
        <taxon>Phaseoleae</taxon>
        <taxon>Vigna</taxon>
    </lineage>
</organism>
<dbReference type="Proteomes" id="UP000501690">
    <property type="component" value="Linkage Group LG7"/>
</dbReference>
<accession>A0A4D6MLB2</accession>
<dbReference type="EMBL" id="CP039351">
    <property type="protein sequence ID" value="QCE00565.1"/>
    <property type="molecule type" value="Genomic_DNA"/>
</dbReference>
<reference evidence="1 2" key="1">
    <citation type="submission" date="2019-04" db="EMBL/GenBank/DDBJ databases">
        <title>An improved genome assembly and genetic linkage map for asparagus bean, Vigna unguiculata ssp. sesquipedialis.</title>
        <authorList>
            <person name="Xia Q."/>
            <person name="Zhang R."/>
            <person name="Dong Y."/>
        </authorList>
    </citation>
    <scope>NUCLEOTIDE SEQUENCE [LARGE SCALE GENOMIC DNA]</scope>
    <source>
        <tissue evidence="1">Leaf</tissue>
    </source>
</reference>
<protein>
    <submittedName>
        <fullName evidence="1">Uncharacterized protein</fullName>
    </submittedName>
</protein>